<reference evidence="2" key="1">
    <citation type="submission" date="2021-02" db="EMBL/GenBank/DDBJ databases">
        <authorList>
            <person name="Nieuwenhuis M."/>
            <person name="Van De Peppel L.J.J."/>
        </authorList>
    </citation>
    <scope>NUCLEOTIDE SEQUENCE</scope>
    <source>
        <strain evidence="2">D49</strain>
    </source>
</reference>
<dbReference type="EMBL" id="JABCKI010000120">
    <property type="protein sequence ID" value="KAG5652516.1"/>
    <property type="molecule type" value="Genomic_DNA"/>
</dbReference>
<feature type="domain" description="Glutathione S-transferase UstS-like C-terminal" evidence="1">
    <location>
        <begin position="48"/>
        <end position="180"/>
    </location>
</feature>
<dbReference type="Pfam" id="PF22041">
    <property type="entry name" value="GST_C_7"/>
    <property type="match status" value="1"/>
</dbReference>
<evidence type="ECO:0000313" key="3">
    <source>
        <dbReference type="Proteomes" id="UP000717328"/>
    </source>
</evidence>
<sequence length="184" mass="20657">MPPSSSRLDTARGLPVATIADSVLIAEYLDATYPDTPKLFSPGTHALQLAFMPRLRPLYEFVMLPIYNILNPASQPYFRITREKAFGGKMLEQMAPTGTAGEEQWAKVKEGFDVVHGWLEKGKADGPFILGKEPAFFDFFLASYVQWIKVIWDEDSVEWKDISSWSDGTCVALVKALENYETVV</sequence>
<name>A0A9P7KMF1_9AGAR</name>
<evidence type="ECO:0000259" key="1">
    <source>
        <dbReference type="Pfam" id="PF22041"/>
    </source>
</evidence>
<comment type="caution">
    <text evidence="2">The sequence shown here is derived from an EMBL/GenBank/DDBJ whole genome shotgun (WGS) entry which is preliminary data.</text>
</comment>
<gene>
    <name evidence="2" type="ORF">H0H81_004746</name>
</gene>
<dbReference type="OrthoDB" id="4951845at2759"/>
<dbReference type="Proteomes" id="UP000717328">
    <property type="component" value="Unassembled WGS sequence"/>
</dbReference>
<dbReference type="InterPro" id="IPR054416">
    <property type="entry name" value="GST_UstS-like_C"/>
</dbReference>
<dbReference type="InterPro" id="IPR036282">
    <property type="entry name" value="Glutathione-S-Trfase_C_sf"/>
</dbReference>
<dbReference type="AlphaFoldDB" id="A0A9P7KMF1"/>
<evidence type="ECO:0000313" key="2">
    <source>
        <dbReference type="EMBL" id="KAG5652516.1"/>
    </source>
</evidence>
<reference evidence="2" key="2">
    <citation type="submission" date="2021-10" db="EMBL/GenBank/DDBJ databases">
        <title>Phylogenomics reveals ancestral predisposition of the termite-cultivated fungus Termitomyces towards a domesticated lifestyle.</title>
        <authorList>
            <person name="Auxier B."/>
            <person name="Grum-Grzhimaylo A."/>
            <person name="Cardenas M.E."/>
            <person name="Lodge J.D."/>
            <person name="Laessoe T."/>
            <person name="Pedersen O."/>
            <person name="Smith M.E."/>
            <person name="Kuyper T.W."/>
            <person name="Franco-Molano E.A."/>
            <person name="Baroni T.J."/>
            <person name="Aanen D.K."/>
        </authorList>
    </citation>
    <scope>NUCLEOTIDE SEQUENCE</scope>
    <source>
        <strain evidence="2">D49</strain>
    </source>
</reference>
<accession>A0A9P7KMF1</accession>
<dbReference type="SUPFAM" id="SSF47616">
    <property type="entry name" value="GST C-terminal domain-like"/>
    <property type="match status" value="1"/>
</dbReference>
<keyword evidence="3" id="KW-1185">Reference proteome</keyword>
<dbReference type="Gene3D" id="1.20.1050.10">
    <property type="match status" value="1"/>
</dbReference>
<organism evidence="2 3">
    <name type="scientific">Sphagnurus paluster</name>
    <dbReference type="NCBI Taxonomy" id="117069"/>
    <lineage>
        <taxon>Eukaryota</taxon>
        <taxon>Fungi</taxon>
        <taxon>Dikarya</taxon>
        <taxon>Basidiomycota</taxon>
        <taxon>Agaricomycotina</taxon>
        <taxon>Agaricomycetes</taxon>
        <taxon>Agaricomycetidae</taxon>
        <taxon>Agaricales</taxon>
        <taxon>Tricholomatineae</taxon>
        <taxon>Lyophyllaceae</taxon>
        <taxon>Sphagnurus</taxon>
    </lineage>
</organism>
<proteinExistence type="predicted"/>
<protein>
    <recommendedName>
        <fullName evidence="1">Glutathione S-transferase UstS-like C-terminal domain-containing protein</fullName>
    </recommendedName>
</protein>